<evidence type="ECO:0000313" key="4">
    <source>
        <dbReference type="EMBL" id="RZS94395.1"/>
    </source>
</evidence>
<dbReference type="RefSeq" id="WP_130435510.1">
    <property type="nucleotide sequence ID" value="NZ_SGXF01000004.1"/>
</dbReference>
<dbReference type="InterPro" id="IPR008978">
    <property type="entry name" value="HSP20-like_chaperone"/>
</dbReference>
<dbReference type="Proteomes" id="UP000292927">
    <property type="component" value="Unassembled WGS sequence"/>
</dbReference>
<evidence type="ECO:0000259" key="3">
    <source>
        <dbReference type="PROSITE" id="PS01031"/>
    </source>
</evidence>
<name>A0A4Q7P3J6_9FIRM</name>
<dbReference type="EMBL" id="SGXF01000004">
    <property type="protein sequence ID" value="RZS94395.1"/>
    <property type="molecule type" value="Genomic_DNA"/>
</dbReference>
<evidence type="ECO:0000256" key="2">
    <source>
        <dbReference type="RuleBase" id="RU003616"/>
    </source>
</evidence>
<feature type="domain" description="SHSP" evidence="3">
    <location>
        <begin position="22"/>
        <end position="137"/>
    </location>
</feature>
<organism evidence="4 5">
    <name type="scientific">Cuneatibacter caecimuris</name>
    <dbReference type="NCBI Taxonomy" id="1796618"/>
    <lineage>
        <taxon>Bacteria</taxon>
        <taxon>Bacillati</taxon>
        <taxon>Bacillota</taxon>
        <taxon>Clostridia</taxon>
        <taxon>Lachnospirales</taxon>
        <taxon>Lachnospiraceae</taxon>
        <taxon>Cuneatibacter</taxon>
    </lineage>
</organism>
<dbReference type="PANTHER" id="PTHR11527">
    <property type="entry name" value="HEAT-SHOCK PROTEIN 20 FAMILY MEMBER"/>
    <property type="match status" value="1"/>
</dbReference>
<dbReference type="InterPro" id="IPR002068">
    <property type="entry name" value="A-crystallin/Hsp20_dom"/>
</dbReference>
<comment type="similarity">
    <text evidence="1 2">Belongs to the small heat shock protein (HSP20) family.</text>
</comment>
<dbReference type="Gene3D" id="2.60.40.790">
    <property type="match status" value="1"/>
</dbReference>
<accession>A0A4Q7P3J6</accession>
<dbReference type="CDD" id="cd06471">
    <property type="entry name" value="ACD_LpsHSP_like"/>
    <property type="match status" value="1"/>
</dbReference>
<dbReference type="InterPro" id="IPR031107">
    <property type="entry name" value="Small_HSP"/>
</dbReference>
<protein>
    <submittedName>
        <fullName evidence="4">HSP20 family molecular chaperone IbpA</fullName>
    </submittedName>
</protein>
<dbReference type="Pfam" id="PF00011">
    <property type="entry name" value="HSP20"/>
    <property type="match status" value="1"/>
</dbReference>
<gene>
    <name evidence="4" type="ORF">EV209_2237</name>
</gene>
<dbReference type="OrthoDB" id="9811615at2"/>
<comment type="caution">
    <text evidence="4">The sequence shown here is derived from an EMBL/GenBank/DDBJ whole genome shotgun (WGS) entry which is preliminary data.</text>
</comment>
<proteinExistence type="inferred from homology"/>
<sequence length="138" mass="16136">MLMPRTTFDLIDEMFEPFFATQEKRPVAMKTDILEKDGNYIMEIDLPGYKKDEIKAELKKGYLTITAEKTAEDNDMDKNGSYIRRERYSGKCQRSYFVGEALRQEDMKARFENGILTLVFPKEAPKQVEENRFISIEG</sequence>
<reference evidence="4 5" key="1">
    <citation type="submission" date="2019-02" db="EMBL/GenBank/DDBJ databases">
        <title>Genomic Encyclopedia of Type Strains, Phase IV (KMG-IV): sequencing the most valuable type-strain genomes for metagenomic binning, comparative biology and taxonomic classification.</title>
        <authorList>
            <person name="Goeker M."/>
        </authorList>
    </citation>
    <scope>NUCLEOTIDE SEQUENCE [LARGE SCALE GENOMIC DNA]</scope>
    <source>
        <strain evidence="4 5">DSM 29486</strain>
    </source>
</reference>
<dbReference type="PROSITE" id="PS01031">
    <property type="entry name" value="SHSP"/>
    <property type="match status" value="1"/>
</dbReference>
<dbReference type="SUPFAM" id="SSF49764">
    <property type="entry name" value="HSP20-like chaperones"/>
    <property type="match status" value="1"/>
</dbReference>
<keyword evidence="5" id="KW-1185">Reference proteome</keyword>
<dbReference type="AlphaFoldDB" id="A0A4Q7P3J6"/>
<evidence type="ECO:0000313" key="5">
    <source>
        <dbReference type="Proteomes" id="UP000292927"/>
    </source>
</evidence>
<evidence type="ECO:0000256" key="1">
    <source>
        <dbReference type="PROSITE-ProRule" id="PRU00285"/>
    </source>
</evidence>